<name>A0ACC1M0J1_9FUNG</name>
<organism evidence="1 2">
    <name type="scientific">Coemansia aciculifera</name>
    <dbReference type="NCBI Taxonomy" id="417176"/>
    <lineage>
        <taxon>Eukaryota</taxon>
        <taxon>Fungi</taxon>
        <taxon>Fungi incertae sedis</taxon>
        <taxon>Zoopagomycota</taxon>
        <taxon>Kickxellomycotina</taxon>
        <taxon>Kickxellomycetes</taxon>
        <taxon>Kickxellales</taxon>
        <taxon>Kickxellaceae</taxon>
        <taxon>Coemansia</taxon>
    </lineage>
</organism>
<dbReference type="EMBL" id="JANBVB010001308">
    <property type="protein sequence ID" value="KAJ2890549.1"/>
    <property type="molecule type" value="Genomic_DNA"/>
</dbReference>
<dbReference type="Proteomes" id="UP001139981">
    <property type="component" value="Unassembled WGS sequence"/>
</dbReference>
<evidence type="ECO:0000313" key="1">
    <source>
        <dbReference type="EMBL" id="KAJ2890549.1"/>
    </source>
</evidence>
<protein>
    <submittedName>
        <fullName evidence="1">Uncharacterized protein</fullName>
    </submittedName>
</protein>
<reference evidence="1" key="1">
    <citation type="submission" date="2022-07" db="EMBL/GenBank/DDBJ databases">
        <title>Phylogenomic reconstructions and comparative analyses of Kickxellomycotina fungi.</title>
        <authorList>
            <person name="Reynolds N.K."/>
            <person name="Stajich J.E."/>
            <person name="Barry K."/>
            <person name="Grigoriev I.V."/>
            <person name="Crous P."/>
            <person name="Smith M.E."/>
        </authorList>
    </citation>
    <scope>NUCLEOTIDE SEQUENCE</scope>
    <source>
        <strain evidence="1">CBS 190363</strain>
    </source>
</reference>
<sequence>MQVDPTRHQPGSYNRDSYTTYGDFVANTGVIRIRPPPMRSPGVGQLSPTSMHLNRDTQSHHHHPYHSHNRSSISHSHTHQISTAGGGYDAQPTSPRPPLSAHDAPRYLGPPLFCPQSPFSPPAHQPPVHGGPPDPHRYPPRHSPMLMSPDSAFDQSAVLSDGPPLISSVMQNRQPPMGSAPWSSEAPAMRSTPPQHMQQSAQPYFSVSPKGVPTTAAQAPAIYARGKADTPPTADCSNSGFQTQPTTSEQSLPLHRHCTLPQSPRLAHSPLASPVGYDLCRAEHKSMMAFNSGNHMSNCILPFSDGVARPRLPPLSEILGKDHHHGMTSSGSSIMQTVADVHSGVGGGSLPDRFVQPLSRRKDSFRDEVSKMLAHEGLH</sequence>
<keyword evidence="2" id="KW-1185">Reference proteome</keyword>
<accession>A0ACC1M0J1</accession>
<comment type="caution">
    <text evidence="1">The sequence shown here is derived from an EMBL/GenBank/DDBJ whole genome shotgun (WGS) entry which is preliminary data.</text>
</comment>
<evidence type="ECO:0000313" key="2">
    <source>
        <dbReference type="Proteomes" id="UP001139981"/>
    </source>
</evidence>
<proteinExistence type="predicted"/>
<gene>
    <name evidence="1" type="ORF">IWW38_004071</name>
</gene>